<proteinExistence type="predicted"/>
<name>A0A455SQD5_9CHLR</name>
<dbReference type="EMBL" id="AP019376">
    <property type="protein sequence ID" value="BBH89341.1"/>
    <property type="molecule type" value="Genomic_DNA"/>
</dbReference>
<accession>A0A455SQD5</accession>
<dbReference type="AlphaFoldDB" id="A0A455SQD5"/>
<organism evidence="1">
    <name type="scientific">Thermosporothrix sp. COM3</name>
    <dbReference type="NCBI Taxonomy" id="2490863"/>
    <lineage>
        <taxon>Bacteria</taxon>
        <taxon>Bacillati</taxon>
        <taxon>Chloroflexota</taxon>
        <taxon>Ktedonobacteria</taxon>
        <taxon>Ktedonobacterales</taxon>
        <taxon>Thermosporotrichaceae</taxon>
        <taxon>Thermosporothrix</taxon>
    </lineage>
</organism>
<gene>
    <name evidence="1" type="ORF">KTC_40920</name>
</gene>
<reference evidence="1" key="1">
    <citation type="submission" date="2018-12" db="EMBL/GenBank/DDBJ databases">
        <title>Novel natural products biosynthetic potential of the class Ktedonobacteria.</title>
        <authorList>
            <person name="Zheng Y."/>
            <person name="Saitou A."/>
            <person name="Wang C.M."/>
            <person name="Toyoda A."/>
            <person name="Minakuchi Y."/>
            <person name="Sekiguchi Y."/>
            <person name="Ueda K."/>
            <person name="Takano H."/>
            <person name="Sakai Y."/>
            <person name="Yokota A."/>
            <person name="Yabe S."/>
        </authorList>
    </citation>
    <scope>NUCLEOTIDE SEQUENCE</scope>
    <source>
        <strain evidence="1">COM3</strain>
    </source>
</reference>
<protein>
    <submittedName>
        <fullName evidence="1">Uncharacterized protein</fullName>
    </submittedName>
</protein>
<sequence>MSNINQFGGMPAPRPSEVKLAQWLQNILYTPPRAPTEGPKPRKAWSDSRLESQLEMVMGSDYHLRFYQQLPDFIEALLKNEPGVTLRYASLLYHLAGCEECHQGYLELYDALSFALAPQETQIILTREPGTNTPPRMVGHLCRVLISQAEAVLKQARREHRDEVEAARSLLQLALRFSSRIQQSAIRRQATQDLVRVATLFSGPTAPASEDADTGVYKYTPMLATPGGVRGRKTVRHTELLGRPRDQVPSLISLQSRGLEGSIEQQGEMLELRLQGLGPELCGKHLLVTIPLGSLLEPVSWQGGNPLAIRSEEPVDAQGNLTMTLGTTSLRLSDPEEHNLLETLFLLLEVRQAE</sequence>
<evidence type="ECO:0000313" key="1">
    <source>
        <dbReference type="EMBL" id="BBH89341.1"/>
    </source>
</evidence>